<evidence type="ECO:0000313" key="7">
    <source>
        <dbReference type="Proteomes" id="UP000010880"/>
    </source>
</evidence>
<gene>
    <name evidence="6" type="ordered locus">Halha_1121</name>
</gene>
<dbReference type="Proteomes" id="UP000010880">
    <property type="component" value="Chromosome"/>
</dbReference>
<organism evidence="6 7">
    <name type="scientific">Halobacteroides halobius (strain ATCC 35273 / DSM 5150 / MD-1)</name>
    <dbReference type="NCBI Taxonomy" id="748449"/>
    <lineage>
        <taxon>Bacteria</taxon>
        <taxon>Bacillati</taxon>
        <taxon>Bacillota</taxon>
        <taxon>Clostridia</taxon>
        <taxon>Halanaerobiales</taxon>
        <taxon>Halobacteroidaceae</taxon>
        <taxon>Halobacteroides</taxon>
    </lineage>
</organism>
<dbReference type="EMBL" id="CP003359">
    <property type="protein sequence ID" value="AGB41070.1"/>
    <property type="molecule type" value="Genomic_DNA"/>
</dbReference>
<protein>
    <recommendedName>
        <fullName evidence="5">DUF1232 domain-containing protein</fullName>
    </recommendedName>
</protein>
<evidence type="ECO:0000256" key="3">
    <source>
        <dbReference type="ARBA" id="ARBA00022989"/>
    </source>
</evidence>
<evidence type="ECO:0000313" key="6">
    <source>
        <dbReference type="EMBL" id="AGB41070.1"/>
    </source>
</evidence>
<name>L0K941_HALHC</name>
<dbReference type="InterPro" id="IPR010652">
    <property type="entry name" value="DUF1232"/>
</dbReference>
<evidence type="ECO:0000256" key="2">
    <source>
        <dbReference type="ARBA" id="ARBA00022692"/>
    </source>
</evidence>
<dbReference type="eggNOG" id="COG3339">
    <property type="taxonomic scope" value="Bacteria"/>
</dbReference>
<dbReference type="STRING" id="748449.Halha_1121"/>
<keyword evidence="4" id="KW-0472">Membrane</keyword>
<keyword evidence="2" id="KW-0812">Transmembrane</keyword>
<dbReference type="OrthoDB" id="9800202at2"/>
<evidence type="ECO:0000256" key="1">
    <source>
        <dbReference type="ARBA" id="ARBA00004127"/>
    </source>
</evidence>
<dbReference type="AlphaFoldDB" id="L0K941"/>
<keyword evidence="7" id="KW-1185">Reference proteome</keyword>
<keyword evidence="3" id="KW-1133">Transmembrane helix</keyword>
<feature type="domain" description="DUF1232" evidence="5">
    <location>
        <begin position="73"/>
        <end position="107"/>
    </location>
</feature>
<dbReference type="RefSeq" id="WP_015326795.1">
    <property type="nucleotide sequence ID" value="NC_019978.1"/>
</dbReference>
<dbReference type="HOGENOM" id="CLU_110199_0_1_9"/>
<reference evidence="7" key="1">
    <citation type="submission" date="2012-02" db="EMBL/GenBank/DDBJ databases">
        <title>The complete genome of Halobacteroides halobius DSM 5150.</title>
        <authorList>
            <person name="Lucas S."/>
            <person name="Copeland A."/>
            <person name="Lapidus A."/>
            <person name="Glavina del Rio T."/>
            <person name="Dalin E."/>
            <person name="Tice H."/>
            <person name="Bruce D."/>
            <person name="Goodwin L."/>
            <person name="Pitluck S."/>
            <person name="Peters L."/>
            <person name="Mikhailova N."/>
            <person name="Gu W."/>
            <person name="Kyrpides N."/>
            <person name="Mavromatis K."/>
            <person name="Ivanova N."/>
            <person name="Brettin T."/>
            <person name="Detter J.C."/>
            <person name="Han C."/>
            <person name="Larimer F."/>
            <person name="Land M."/>
            <person name="Hauser L."/>
            <person name="Markowitz V."/>
            <person name="Cheng J.-F."/>
            <person name="Hugenholtz P."/>
            <person name="Woyke T."/>
            <person name="Wu D."/>
            <person name="Tindall B."/>
            <person name="Pomrenke H."/>
            <person name="Brambilla E."/>
            <person name="Klenk H.-P."/>
            <person name="Eisen J.A."/>
        </authorList>
    </citation>
    <scope>NUCLEOTIDE SEQUENCE [LARGE SCALE GENOMIC DNA]</scope>
    <source>
        <strain evidence="7">ATCC 35273 / DSM 5150 / MD-1</strain>
    </source>
</reference>
<accession>L0K941</accession>
<dbReference type="Pfam" id="PF06803">
    <property type="entry name" value="DUF1232"/>
    <property type="match status" value="1"/>
</dbReference>
<evidence type="ECO:0000259" key="5">
    <source>
        <dbReference type="Pfam" id="PF06803"/>
    </source>
</evidence>
<proteinExistence type="predicted"/>
<evidence type="ECO:0000256" key="4">
    <source>
        <dbReference type="ARBA" id="ARBA00023136"/>
    </source>
</evidence>
<sequence length="135" mass="15233">MDKFTDGEILKFLGKLANKWGTGHDSITKILSKVETFLEKKQGKIEFLDQVRLLVAMLKDHSDQRYYIDDGTLGLIIACLAYLVLPTDLVPDFIPIAGFADDAVAFTIVFNQISAEIKSYKEWKDDGELIICDRS</sequence>
<comment type="subcellular location">
    <subcellularLocation>
        <location evidence="1">Endomembrane system</location>
        <topology evidence="1">Multi-pass membrane protein</topology>
    </subcellularLocation>
</comment>
<dbReference type="KEGG" id="hhl:Halha_1121"/>
<dbReference type="GO" id="GO:0012505">
    <property type="term" value="C:endomembrane system"/>
    <property type="evidence" value="ECO:0007669"/>
    <property type="project" value="UniProtKB-SubCell"/>
</dbReference>